<proteinExistence type="predicted"/>
<sequence length="154" mass="18004">MKQLSEQAFWEFSCQLYQQGNAQNTLLMLQNERQKNINLCLLLLYLEKLQLQISEPDIAHLTVLCQQLDTLLLAPHRAIRANLKQSYSQHAHYQTLRKQLLQSELQLERLQQAELLRLTQQLSLQPLTLSQNLSLYLNKYDATLLLQSLTDEKS</sequence>
<dbReference type="EMBL" id="MKJU01000029">
    <property type="protein sequence ID" value="OHU89416.1"/>
    <property type="molecule type" value="Genomic_DNA"/>
</dbReference>
<dbReference type="Pfam" id="PF09523">
    <property type="entry name" value="DUF2390"/>
    <property type="match status" value="1"/>
</dbReference>
<dbReference type="Proteomes" id="UP000179786">
    <property type="component" value="Unassembled WGS sequence"/>
</dbReference>
<protein>
    <submittedName>
        <fullName evidence="1">TIGR02444 family protein</fullName>
    </submittedName>
</protein>
<accession>A0A1S1MRK4</accession>
<name>A0A1S1MRK4_9GAMM</name>
<reference evidence="1 2" key="1">
    <citation type="submission" date="2016-09" db="EMBL/GenBank/DDBJ databases">
        <title>Pseudoalteromonas amylolytica sp. nov., isolated from the surface seawater.</title>
        <authorList>
            <person name="Wu Y.-H."/>
            <person name="Cheng H."/>
            <person name="Jin X.-B."/>
            <person name="Wang C.-S."/>
            <person name="Xu X.-W."/>
        </authorList>
    </citation>
    <scope>NUCLEOTIDE SEQUENCE [LARGE SCALE GENOMIC DNA]</scope>
    <source>
        <strain evidence="1 2">JW1</strain>
    </source>
</reference>
<dbReference type="OrthoDB" id="6293166at2"/>
<keyword evidence="2" id="KW-1185">Reference proteome</keyword>
<dbReference type="NCBIfam" id="TIGR02444">
    <property type="entry name" value="TIGR02444 family protein"/>
    <property type="match status" value="1"/>
</dbReference>
<dbReference type="AlphaFoldDB" id="A0A1S1MRK4"/>
<organism evidence="1 2">
    <name type="scientific">Pseudoalteromonas amylolytica</name>
    <dbReference type="NCBI Taxonomy" id="1859457"/>
    <lineage>
        <taxon>Bacteria</taxon>
        <taxon>Pseudomonadati</taxon>
        <taxon>Pseudomonadota</taxon>
        <taxon>Gammaproteobacteria</taxon>
        <taxon>Alteromonadales</taxon>
        <taxon>Pseudoalteromonadaceae</taxon>
        <taxon>Pseudoalteromonas</taxon>
    </lineage>
</organism>
<dbReference type="InterPro" id="IPR012659">
    <property type="entry name" value="CHP02444"/>
</dbReference>
<gene>
    <name evidence="1" type="ORF">BET10_17505</name>
</gene>
<dbReference type="RefSeq" id="WP_070986542.1">
    <property type="nucleotide sequence ID" value="NZ_MKJU01000029.1"/>
</dbReference>
<evidence type="ECO:0000313" key="2">
    <source>
        <dbReference type="Proteomes" id="UP000179786"/>
    </source>
</evidence>
<evidence type="ECO:0000313" key="1">
    <source>
        <dbReference type="EMBL" id="OHU89416.1"/>
    </source>
</evidence>
<comment type="caution">
    <text evidence="1">The sequence shown here is derived from an EMBL/GenBank/DDBJ whole genome shotgun (WGS) entry which is preliminary data.</text>
</comment>
<dbReference type="STRING" id="1859457.BET10_17505"/>